<name>A0A1W1C3U7_9ZZZZ</name>
<evidence type="ECO:0000313" key="1">
    <source>
        <dbReference type="EMBL" id="SFV60391.1"/>
    </source>
</evidence>
<dbReference type="AlphaFoldDB" id="A0A1W1C3U7"/>
<organism evidence="1">
    <name type="scientific">hydrothermal vent metagenome</name>
    <dbReference type="NCBI Taxonomy" id="652676"/>
    <lineage>
        <taxon>unclassified sequences</taxon>
        <taxon>metagenomes</taxon>
        <taxon>ecological metagenomes</taxon>
    </lineage>
</organism>
<proteinExistence type="predicted"/>
<reference evidence="1" key="1">
    <citation type="submission" date="2016-10" db="EMBL/GenBank/DDBJ databases">
        <authorList>
            <person name="de Groot N.N."/>
        </authorList>
    </citation>
    <scope>NUCLEOTIDE SEQUENCE</scope>
</reference>
<gene>
    <name evidence="1" type="ORF">MNB_SM-7-749</name>
</gene>
<sequence length="46" mass="5524">MEFSKTLFDLFHKKSIAKKELGDKKYGNLPYFFAIFYVVRSFGRVR</sequence>
<accession>A0A1W1C3U7</accession>
<protein>
    <submittedName>
        <fullName evidence="1">Uncharacterized protein</fullName>
    </submittedName>
</protein>
<dbReference type="EMBL" id="FPHB01000048">
    <property type="protein sequence ID" value="SFV60391.1"/>
    <property type="molecule type" value="Genomic_DNA"/>
</dbReference>